<gene>
    <name evidence="1" type="ORF">E2C01_014564</name>
</gene>
<reference evidence="1 2" key="1">
    <citation type="submission" date="2019-05" db="EMBL/GenBank/DDBJ databases">
        <title>Another draft genome of Portunus trituberculatus and its Hox gene families provides insights of decapod evolution.</title>
        <authorList>
            <person name="Jeong J.-H."/>
            <person name="Song I."/>
            <person name="Kim S."/>
            <person name="Choi T."/>
            <person name="Kim D."/>
            <person name="Ryu S."/>
            <person name="Kim W."/>
        </authorList>
    </citation>
    <scope>NUCLEOTIDE SEQUENCE [LARGE SCALE GENOMIC DNA]</scope>
    <source>
        <tissue evidence="1">Muscle</tissue>
    </source>
</reference>
<dbReference type="AlphaFoldDB" id="A0A5B7DKU7"/>
<evidence type="ECO:0000313" key="2">
    <source>
        <dbReference type="Proteomes" id="UP000324222"/>
    </source>
</evidence>
<protein>
    <submittedName>
        <fullName evidence="1">Uncharacterized protein</fullName>
    </submittedName>
</protein>
<proteinExistence type="predicted"/>
<name>A0A5B7DKU7_PORTR</name>
<dbReference type="Proteomes" id="UP000324222">
    <property type="component" value="Unassembled WGS sequence"/>
</dbReference>
<evidence type="ECO:0000313" key="1">
    <source>
        <dbReference type="EMBL" id="MPC21576.1"/>
    </source>
</evidence>
<comment type="caution">
    <text evidence="1">The sequence shown here is derived from an EMBL/GenBank/DDBJ whole genome shotgun (WGS) entry which is preliminary data.</text>
</comment>
<sequence>MSLAKELTDSRNSPVTESNACILETQEHLFHKVQLRLCSFESEDTVALAVGFLALLDAVLHPVEHCCHELCHHPDHS</sequence>
<organism evidence="1 2">
    <name type="scientific">Portunus trituberculatus</name>
    <name type="common">Swimming crab</name>
    <name type="synonym">Neptunus trituberculatus</name>
    <dbReference type="NCBI Taxonomy" id="210409"/>
    <lineage>
        <taxon>Eukaryota</taxon>
        <taxon>Metazoa</taxon>
        <taxon>Ecdysozoa</taxon>
        <taxon>Arthropoda</taxon>
        <taxon>Crustacea</taxon>
        <taxon>Multicrustacea</taxon>
        <taxon>Malacostraca</taxon>
        <taxon>Eumalacostraca</taxon>
        <taxon>Eucarida</taxon>
        <taxon>Decapoda</taxon>
        <taxon>Pleocyemata</taxon>
        <taxon>Brachyura</taxon>
        <taxon>Eubrachyura</taxon>
        <taxon>Portunoidea</taxon>
        <taxon>Portunidae</taxon>
        <taxon>Portuninae</taxon>
        <taxon>Portunus</taxon>
    </lineage>
</organism>
<accession>A0A5B7DKU7</accession>
<keyword evidence="2" id="KW-1185">Reference proteome</keyword>
<dbReference type="EMBL" id="VSRR010000991">
    <property type="protein sequence ID" value="MPC21576.1"/>
    <property type="molecule type" value="Genomic_DNA"/>
</dbReference>